<comment type="caution">
    <text evidence="1">The sequence shown here is derived from an EMBL/GenBank/DDBJ whole genome shotgun (WGS) entry which is preliminary data.</text>
</comment>
<keyword evidence="2" id="KW-1185">Reference proteome</keyword>
<proteinExistence type="predicted"/>
<gene>
    <name evidence="1" type="ORF">DERYTH_LOCUS25733</name>
</gene>
<organism evidence="1 2">
    <name type="scientific">Dentiscutata erythropus</name>
    <dbReference type="NCBI Taxonomy" id="1348616"/>
    <lineage>
        <taxon>Eukaryota</taxon>
        <taxon>Fungi</taxon>
        <taxon>Fungi incertae sedis</taxon>
        <taxon>Mucoromycota</taxon>
        <taxon>Glomeromycotina</taxon>
        <taxon>Glomeromycetes</taxon>
        <taxon>Diversisporales</taxon>
        <taxon>Gigasporaceae</taxon>
        <taxon>Dentiscutata</taxon>
    </lineage>
</organism>
<reference evidence="1" key="1">
    <citation type="submission" date="2021-06" db="EMBL/GenBank/DDBJ databases">
        <authorList>
            <person name="Kallberg Y."/>
            <person name="Tangrot J."/>
            <person name="Rosling A."/>
        </authorList>
    </citation>
    <scope>NUCLEOTIDE SEQUENCE</scope>
    <source>
        <strain evidence="1">MA453B</strain>
    </source>
</reference>
<evidence type="ECO:0000313" key="2">
    <source>
        <dbReference type="Proteomes" id="UP000789405"/>
    </source>
</evidence>
<feature type="non-terminal residue" evidence="1">
    <location>
        <position position="1"/>
    </location>
</feature>
<sequence length="53" mass="6192">EQIQIINKKLLQINNNELQLIYQDIVQSASDKKVTQIIHHQKLIDAIEQLPDD</sequence>
<dbReference type="EMBL" id="CAJVPY010049584">
    <property type="protein sequence ID" value="CAG8813040.1"/>
    <property type="molecule type" value="Genomic_DNA"/>
</dbReference>
<dbReference type="OrthoDB" id="2472507at2759"/>
<name>A0A9N9K637_9GLOM</name>
<protein>
    <submittedName>
        <fullName evidence="1">21666_t:CDS:1</fullName>
    </submittedName>
</protein>
<accession>A0A9N9K637</accession>
<dbReference type="Proteomes" id="UP000789405">
    <property type="component" value="Unassembled WGS sequence"/>
</dbReference>
<evidence type="ECO:0000313" key="1">
    <source>
        <dbReference type="EMBL" id="CAG8813040.1"/>
    </source>
</evidence>
<dbReference type="AlphaFoldDB" id="A0A9N9K637"/>